<accession>A0A246FH94</accession>
<dbReference type="CDD" id="cd00293">
    <property type="entry name" value="USP-like"/>
    <property type="match status" value="2"/>
</dbReference>
<dbReference type="Pfam" id="PF00582">
    <property type="entry name" value="Usp"/>
    <property type="match status" value="2"/>
</dbReference>
<comment type="caution">
    <text evidence="3">The sequence shown here is derived from an EMBL/GenBank/DDBJ whole genome shotgun (WGS) entry which is preliminary data.</text>
</comment>
<dbReference type="Gene3D" id="3.40.50.12370">
    <property type="match status" value="1"/>
</dbReference>
<keyword evidence="4" id="KW-1185">Reference proteome</keyword>
<dbReference type="AlphaFoldDB" id="A0A246FH94"/>
<dbReference type="PANTHER" id="PTHR46268:SF6">
    <property type="entry name" value="UNIVERSAL STRESS PROTEIN UP12"/>
    <property type="match status" value="1"/>
</dbReference>
<feature type="domain" description="UspA" evidence="2">
    <location>
        <begin position="145"/>
        <end position="270"/>
    </location>
</feature>
<evidence type="ECO:0000256" key="1">
    <source>
        <dbReference type="ARBA" id="ARBA00008791"/>
    </source>
</evidence>
<name>A0A246FH94_9BACT</name>
<protein>
    <recommendedName>
        <fullName evidence="2">UspA domain-containing protein</fullName>
    </recommendedName>
</protein>
<dbReference type="Proteomes" id="UP000197277">
    <property type="component" value="Unassembled WGS sequence"/>
</dbReference>
<proteinExistence type="inferred from homology"/>
<gene>
    <name evidence="3" type="ORF">CDA63_16985</name>
</gene>
<dbReference type="EMBL" id="NIRR01000039">
    <property type="protein sequence ID" value="OWP61884.1"/>
    <property type="molecule type" value="Genomic_DNA"/>
</dbReference>
<dbReference type="RefSeq" id="WP_088465656.1">
    <property type="nucleotide sequence ID" value="NZ_NIRR01000039.1"/>
</dbReference>
<dbReference type="InterPro" id="IPR014729">
    <property type="entry name" value="Rossmann-like_a/b/a_fold"/>
</dbReference>
<dbReference type="SUPFAM" id="SSF52402">
    <property type="entry name" value="Adenine nucleotide alpha hydrolases-like"/>
    <property type="match status" value="2"/>
</dbReference>
<dbReference type="OrthoDB" id="871451at2"/>
<organism evidence="3 4">
    <name type="scientific">Hymenobacter amundsenii</name>
    <dbReference type="NCBI Taxonomy" id="2006685"/>
    <lineage>
        <taxon>Bacteria</taxon>
        <taxon>Pseudomonadati</taxon>
        <taxon>Bacteroidota</taxon>
        <taxon>Cytophagia</taxon>
        <taxon>Cytophagales</taxon>
        <taxon>Hymenobacteraceae</taxon>
        <taxon>Hymenobacter</taxon>
    </lineage>
</organism>
<dbReference type="Gene3D" id="3.40.50.620">
    <property type="entry name" value="HUPs"/>
    <property type="match status" value="1"/>
</dbReference>
<comment type="similarity">
    <text evidence="1">Belongs to the universal stress protein A family.</text>
</comment>
<reference evidence="3 4" key="1">
    <citation type="submission" date="2017-06" db="EMBL/GenBank/DDBJ databases">
        <title>Hymenobacter amundsenii sp. nov. isolated from regoliths in Antarctica.</title>
        <authorList>
            <person name="Sedlacek I."/>
            <person name="Kralova S."/>
            <person name="Pantucek R."/>
            <person name="Svec P."/>
            <person name="Holochova P."/>
            <person name="Stankova E."/>
            <person name="Vrbovska V."/>
            <person name="Busse H.-J."/>
        </authorList>
    </citation>
    <scope>NUCLEOTIDE SEQUENCE [LARGE SCALE GENOMIC DNA]</scope>
    <source>
        <strain evidence="3 4">CCM 8682</strain>
    </source>
</reference>
<evidence type="ECO:0000313" key="4">
    <source>
        <dbReference type="Proteomes" id="UP000197277"/>
    </source>
</evidence>
<dbReference type="PANTHER" id="PTHR46268">
    <property type="entry name" value="STRESS RESPONSE PROTEIN NHAX"/>
    <property type="match status" value="1"/>
</dbReference>
<sequence>MTSTLLVLTDFFKAADRALDYATNLAEPLGARLVLLHVRRDALLDPERFISGLSNLNREAIDLVMNRLAGNLAVPVVAEVGHGQVADAVADAITRHHPALVVLGRPDYEDIPEVMVHTTALDILRTSPRPLLVVPHNVTANSLPRRVLLAADGEPFSLGPYAGPARQILTALHAELTVLHVAPKPDPAALAGALALVVRTGLTVDLPTPVLGASQVAEDPAEGILQLAQPADYDLVVLIARPRSFLGSLFHRSVTARVLLRSPVPVLILPATN</sequence>
<evidence type="ECO:0000313" key="3">
    <source>
        <dbReference type="EMBL" id="OWP61884.1"/>
    </source>
</evidence>
<feature type="domain" description="UspA" evidence="2">
    <location>
        <begin position="1"/>
        <end position="135"/>
    </location>
</feature>
<dbReference type="InterPro" id="IPR006016">
    <property type="entry name" value="UspA"/>
</dbReference>
<evidence type="ECO:0000259" key="2">
    <source>
        <dbReference type="Pfam" id="PF00582"/>
    </source>
</evidence>